<name>A0A0G1RX19_9BACT</name>
<protein>
    <submittedName>
        <fullName evidence="1">Uncharacterized protein</fullName>
    </submittedName>
</protein>
<reference evidence="1 2" key="1">
    <citation type="journal article" date="2015" name="Nature">
        <title>rRNA introns, odd ribosomes, and small enigmatic genomes across a large radiation of phyla.</title>
        <authorList>
            <person name="Brown C.T."/>
            <person name="Hug L.A."/>
            <person name="Thomas B.C."/>
            <person name="Sharon I."/>
            <person name="Castelle C.J."/>
            <person name="Singh A."/>
            <person name="Wilkins M.J."/>
            <person name="Williams K.H."/>
            <person name="Banfield J.F."/>
        </authorList>
    </citation>
    <scope>NUCLEOTIDE SEQUENCE [LARGE SCALE GENOMIC DNA]</scope>
</reference>
<sequence length="303" mass="33568">MTNQESKTKPVPVELSQAKKRLAKAVDKLASGWFQNWESVEIEKGLLQTSQATVYPQGNEVGGPEADGTGISHVRAIIGRQVYRQFPAVDDSLELLVTLGSNEGERIRKISLTGMGFGFNVSGVFGSGKEPVSDQEAIDVLTRTGNLFDNIRSRERALRQLEKDFNDQLGRVVGLIKPGKEIFAHGGIKYLIEFPEHHVISKMGLNLDQDRNDQTKPDYYAALVVESQGMEPRSWEAVAEISFPRFRGWQFEFHSLKPIHSVDPDSMAILNTGPVGPVDAVAKSNVLGRITDTLRQVTPDNIR</sequence>
<evidence type="ECO:0000313" key="2">
    <source>
        <dbReference type="Proteomes" id="UP000033860"/>
    </source>
</evidence>
<evidence type="ECO:0000313" key="1">
    <source>
        <dbReference type="EMBL" id="KKU61636.1"/>
    </source>
</evidence>
<organism evidence="1 2">
    <name type="scientific">Candidatus Beckwithbacteria bacterium GW2011_GWB1_47_15</name>
    <dbReference type="NCBI Taxonomy" id="1618371"/>
    <lineage>
        <taxon>Bacteria</taxon>
        <taxon>Candidatus Beckwithiibacteriota</taxon>
    </lineage>
</organism>
<dbReference type="EMBL" id="LCNT01000002">
    <property type="protein sequence ID" value="KKU61636.1"/>
    <property type="molecule type" value="Genomic_DNA"/>
</dbReference>
<dbReference type="AlphaFoldDB" id="A0A0G1RX19"/>
<proteinExistence type="predicted"/>
<accession>A0A0G1RX19</accession>
<dbReference type="Proteomes" id="UP000033860">
    <property type="component" value="Unassembled WGS sequence"/>
</dbReference>
<comment type="caution">
    <text evidence="1">The sequence shown here is derived from an EMBL/GenBank/DDBJ whole genome shotgun (WGS) entry which is preliminary data.</text>
</comment>
<gene>
    <name evidence="1" type="ORF">UX85_C0002G0016</name>
</gene>